<dbReference type="PANTHER" id="PTHR30420">
    <property type="entry name" value="N-SUCCINYLARGININE DIHYDROLASE"/>
    <property type="match status" value="1"/>
</dbReference>
<evidence type="ECO:0000313" key="3">
    <source>
        <dbReference type="EMBL" id="VFS92400.1"/>
    </source>
</evidence>
<evidence type="ECO:0000256" key="2">
    <source>
        <dbReference type="ARBA" id="ARBA00022801"/>
    </source>
</evidence>
<dbReference type="Pfam" id="PF04996">
    <property type="entry name" value="AstB"/>
    <property type="match status" value="1"/>
</dbReference>
<name>A0A485D610_RAOPL</name>
<evidence type="ECO:0000256" key="1">
    <source>
        <dbReference type="ARBA" id="ARBA00022503"/>
    </source>
</evidence>
<dbReference type="GO" id="GO:0009015">
    <property type="term" value="F:N-succinylarginine dihydrolase activity"/>
    <property type="evidence" value="ECO:0007669"/>
    <property type="project" value="UniProtKB-EC"/>
</dbReference>
<keyword evidence="1" id="KW-0056">Arginine metabolism</keyword>
<dbReference type="EC" id="3.5.3.23" evidence="3"/>
<protein>
    <submittedName>
        <fullName evidence="3">N-succinylarginine dihydrolase</fullName>
        <ecNumber evidence="3">3.5.3.23</ecNumber>
    </submittedName>
</protein>
<dbReference type="EMBL" id="CAADJE010000042">
    <property type="protein sequence ID" value="VFS92400.1"/>
    <property type="molecule type" value="Genomic_DNA"/>
</dbReference>
<organism evidence="3 4">
    <name type="scientific">Raoultella planticola</name>
    <name type="common">Klebsiella planticola</name>
    <dbReference type="NCBI Taxonomy" id="575"/>
    <lineage>
        <taxon>Bacteria</taxon>
        <taxon>Pseudomonadati</taxon>
        <taxon>Pseudomonadota</taxon>
        <taxon>Gammaproteobacteria</taxon>
        <taxon>Enterobacterales</taxon>
        <taxon>Enterobacteriaceae</taxon>
        <taxon>Klebsiella/Raoultella group</taxon>
        <taxon>Raoultella</taxon>
    </lineage>
</organism>
<gene>
    <name evidence="3" type="primary">astB_4</name>
    <name evidence="3" type="ORF">NCTC12998_07334</name>
</gene>
<evidence type="ECO:0000313" key="4">
    <source>
        <dbReference type="Proteomes" id="UP000345637"/>
    </source>
</evidence>
<proteinExistence type="predicted"/>
<dbReference type="AlphaFoldDB" id="A0A485D610"/>
<dbReference type="InterPro" id="IPR007079">
    <property type="entry name" value="SuccinylArg_d-Hdrlase_AstB"/>
</dbReference>
<reference evidence="3 4" key="1">
    <citation type="submission" date="2019-03" db="EMBL/GenBank/DDBJ databases">
        <authorList>
            <consortium name="Pathogen Informatics"/>
        </authorList>
    </citation>
    <scope>NUCLEOTIDE SEQUENCE [LARGE SCALE GENOMIC DNA]</scope>
    <source>
        <strain evidence="3 4">NCTC12998</strain>
    </source>
</reference>
<dbReference type="InterPro" id="IPR037031">
    <property type="entry name" value="AstB_sf"/>
</dbReference>
<keyword evidence="2 3" id="KW-0378">Hydrolase</keyword>
<dbReference type="GO" id="GO:0006525">
    <property type="term" value="P:arginine metabolic process"/>
    <property type="evidence" value="ECO:0007669"/>
    <property type="project" value="UniProtKB-KW"/>
</dbReference>
<dbReference type="SUPFAM" id="SSF55909">
    <property type="entry name" value="Pentein"/>
    <property type="match status" value="1"/>
</dbReference>
<dbReference type="PANTHER" id="PTHR30420:SF2">
    <property type="entry name" value="N-SUCCINYLARGININE DIHYDROLASE"/>
    <property type="match status" value="1"/>
</dbReference>
<sequence length="50" mass="5339">MWTANAATVSPSADSADGKLHFTVANLNNKLHRSQEAPTTASILRATLCR</sequence>
<dbReference type="Proteomes" id="UP000345637">
    <property type="component" value="Unassembled WGS sequence"/>
</dbReference>
<dbReference type="Gene3D" id="3.75.10.20">
    <property type="entry name" value="Succinylarginine dihydrolase"/>
    <property type="match status" value="1"/>
</dbReference>
<accession>A0A485D610</accession>